<proteinExistence type="predicted"/>
<feature type="region of interest" description="Disordered" evidence="1">
    <location>
        <begin position="168"/>
        <end position="188"/>
    </location>
</feature>
<organism evidence="2">
    <name type="scientific">Schistocephalus solidus</name>
    <name type="common">Tapeworm</name>
    <dbReference type="NCBI Taxonomy" id="70667"/>
    <lineage>
        <taxon>Eukaryota</taxon>
        <taxon>Metazoa</taxon>
        <taxon>Spiralia</taxon>
        <taxon>Lophotrochozoa</taxon>
        <taxon>Platyhelminthes</taxon>
        <taxon>Cestoda</taxon>
        <taxon>Eucestoda</taxon>
        <taxon>Diphyllobothriidea</taxon>
        <taxon>Diphyllobothriidae</taxon>
        <taxon>Schistocephalus</taxon>
    </lineage>
</organism>
<accession>A0A0V0J3D0</accession>
<name>A0A0V0J3D0_SCHSO</name>
<sequence>REHLMFPTFVMDPSDCHLLRECVVVLDKRDILKYEEKQKKNSFLETVSLCDLSSVPPSDASVRTRRKRTNVGNIKCSRRCWITRARELFYARSSRLSRCSFFHNRRDRCYSVFSKLRKHLVDNFRAGLLSKISRNECYVMLAPLNVDSSVNLCPAVKLDKVAGDPYTSISSGSHGRPDEASRSARSSPTNAFRPCMISLPILPIHVLDHQPCSASFMRGRTFGASKLNQDRGR</sequence>
<reference evidence="2" key="1">
    <citation type="submission" date="2016-01" db="EMBL/GenBank/DDBJ databases">
        <title>Reference transcriptome for the parasite Schistocephalus solidus: insights into the molecular evolution of parasitism.</title>
        <authorList>
            <person name="Hebert F.O."/>
            <person name="Grambauer S."/>
            <person name="Barber I."/>
            <person name="Landry C.R."/>
            <person name="Aubin-Horth N."/>
        </authorList>
    </citation>
    <scope>NUCLEOTIDE SEQUENCE</scope>
</reference>
<protein>
    <submittedName>
        <fullName evidence="2">Uncharacterized protein</fullName>
    </submittedName>
</protein>
<dbReference type="AlphaFoldDB" id="A0A0V0J3D0"/>
<feature type="non-terminal residue" evidence="2">
    <location>
        <position position="1"/>
    </location>
</feature>
<gene>
    <name evidence="2" type="ORF">TR150534</name>
</gene>
<evidence type="ECO:0000256" key="1">
    <source>
        <dbReference type="SAM" id="MobiDB-lite"/>
    </source>
</evidence>
<dbReference type="EMBL" id="GEEE01021149">
    <property type="protein sequence ID" value="JAP42076.1"/>
    <property type="molecule type" value="Transcribed_RNA"/>
</dbReference>
<evidence type="ECO:0000313" key="2">
    <source>
        <dbReference type="EMBL" id="JAP60118.1"/>
    </source>
</evidence>
<dbReference type="EMBL" id="GEEE01003107">
    <property type="protein sequence ID" value="JAP60118.1"/>
    <property type="molecule type" value="Transcribed_RNA"/>
</dbReference>